<feature type="binding site" evidence="3">
    <location>
        <position position="288"/>
    </location>
    <ligand>
        <name>ATP</name>
        <dbReference type="ChEBI" id="CHEBI:30616"/>
    </ligand>
</feature>
<dbReference type="Gene3D" id="3.30.200.20">
    <property type="entry name" value="Phosphorylase Kinase, domain 1"/>
    <property type="match status" value="1"/>
</dbReference>
<dbReference type="InterPro" id="IPR017441">
    <property type="entry name" value="Protein_kinase_ATP_BS"/>
</dbReference>
<dbReference type="GO" id="GO:0004674">
    <property type="term" value="F:protein serine/threonine kinase activity"/>
    <property type="evidence" value="ECO:0007669"/>
    <property type="project" value="TreeGrafter"/>
</dbReference>
<dbReference type="PROSITE" id="PS00109">
    <property type="entry name" value="PROTEIN_KINASE_TYR"/>
    <property type="match status" value="1"/>
</dbReference>
<reference evidence="5" key="1">
    <citation type="submission" date="2018-01" db="EMBL/GenBank/DDBJ databases">
        <title>Draft genome sequence of Bandra megavirus.</title>
        <authorList>
            <person name="Chatterjee A."/>
            <person name="Yadav R."/>
            <person name="Kondabagil K."/>
        </authorList>
    </citation>
    <scope>NUCLEOTIDE SEQUENCE</scope>
    <source>
        <strain evidence="5">KK-1</strain>
    </source>
</reference>
<dbReference type="InterPro" id="IPR006671">
    <property type="entry name" value="Cyclin_N"/>
</dbReference>
<dbReference type="InterPro" id="IPR050108">
    <property type="entry name" value="CDK"/>
</dbReference>
<sequence>MDLFSHHVFFTEKHRIPILDWMFQVTVVNKMPYDTFQLSVVLLDQYLLNKSITIETNDISKFAIVCITIVSKINDVKSIDIEHASQICQDKYNARDLCNIEIDILDKLNYCVMKSICWSHIKNYTVKNNIDANFYNIVHYLSHIIIYKPDYLLIPTNILADKIILLSNTIYNHIENINNIINEDIICAHIYQQCVLNIANHETIYANIFFDKINVRNLIQKQIMAIEKNTCANNLISDKYTYQAYIPKQYHKYKHEEIINRNDIKTIGKGNYGTVYECKLLDQIVALKVCNNYTFFDDGINKTIISEINCLSILNHKNIIKMYGYYYDIRNDSMFISLELASGPLSNFINNIPDTTKFNYISQIVKGIKYMHKNNIMHRDLTIQNILVDANGCIKICDFGMSKQFVDIDIVGNYNYNICSLETRALELLLENESYNSKVDVWACACIMYHILFGNGLFSGTTEFTMLDSIFKIFGTPLDDHYPEICDQVIFKKYFSLKNYIIHDGFGMTKLKMKYPHIHNIIRDMFTYDIHKRLNIFQVSDLLNETEYFKKFFRIL</sequence>
<dbReference type="InterPro" id="IPR036915">
    <property type="entry name" value="Cyclin-like_sf"/>
</dbReference>
<dbReference type="Pfam" id="PF00134">
    <property type="entry name" value="Cyclin_N"/>
    <property type="match status" value="1"/>
</dbReference>
<name>A0A2K9V975_9VIRU</name>
<evidence type="ECO:0000256" key="3">
    <source>
        <dbReference type="PROSITE-ProRule" id="PRU10141"/>
    </source>
</evidence>
<accession>A0A2K9V975</accession>
<dbReference type="InterPro" id="IPR011009">
    <property type="entry name" value="Kinase-like_dom_sf"/>
</dbReference>
<dbReference type="PANTHER" id="PTHR24056">
    <property type="entry name" value="CELL DIVISION PROTEIN KINASE"/>
    <property type="match status" value="1"/>
</dbReference>
<dbReference type="SMART" id="SM00385">
    <property type="entry name" value="CYCLIN"/>
    <property type="match status" value="1"/>
</dbReference>
<feature type="domain" description="Protein kinase" evidence="4">
    <location>
        <begin position="261"/>
        <end position="549"/>
    </location>
</feature>
<protein>
    <submittedName>
        <fullName evidence="5">Serine/threonine kinase</fullName>
    </submittedName>
</protein>
<dbReference type="InterPro" id="IPR000719">
    <property type="entry name" value="Prot_kinase_dom"/>
</dbReference>
<organism evidence="5">
    <name type="scientific">Bandra megavirus</name>
    <dbReference type="NCBI Taxonomy" id="2071566"/>
    <lineage>
        <taxon>Viruses</taxon>
        <taxon>Varidnaviria</taxon>
        <taxon>Bamfordvirae</taxon>
        <taxon>Nucleocytoviricota</taxon>
        <taxon>Megaviricetes</taxon>
        <taxon>Imitervirales</taxon>
        <taxon>Mimiviridae</taxon>
        <taxon>Megamimivirinae</taxon>
        <taxon>Megavirus</taxon>
    </lineage>
</organism>
<dbReference type="Gene3D" id="1.10.472.10">
    <property type="entry name" value="Cyclin-like"/>
    <property type="match status" value="1"/>
</dbReference>
<dbReference type="InterPro" id="IPR013763">
    <property type="entry name" value="Cyclin-like_dom"/>
</dbReference>
<dbReference type="SUPFAM" id="SSF56112">
    <property type="entry name" value="Protein kinase-like (PK-like)"/>
    <property type="match status" value="1"/>
</dbReference>
<keyword evidence="5" id="KW-0418">Kinase</keyword>
<evidence type="ECO:0000313" key="5">
    <source>
        <dbReference type="EMBL" id="AUV58759.1"/>
    </source>
</evidence>
<evidence type="ECO:0000259" key="4">
    <source>
        <dbReference type="PROSITE" id="PS50011"/>
    </source>
</evidence>
<dbReference type="PROSITE" id="PS00107">
    <property type="entry name" value="PROTEIN_KINASE_ATP"/>
    <property type="match status" value="1"/>
</dbReference>
<keyword evidence="5" id="KW-0808">Transferase</keyword>
<dbReference type="SUPFAM" id="SSF47954">
    <property type="entry name" value="Cyclin-like"/>
    <property type="match status" value="1"/>
</dbReference>
<keyword evidence="2 3" id="KW-0067">ATP-binding</keyword>
<dbReference type="PROSITE" id="PS50011">
    <property type="entry name" value="PROTEIN_KINASE_DOM"/>
    <property type="match status" value="1"/>
</dbReference>
<dbReference type="Gene3D" id="1.10.510.10">
    <property type="entry name" value="Transferase(Phosphotransferase) domain 1"/>
    <property type="match status" value="1"/>
</dbReference>
<evidence type="ECO:0000256" key="1">
    <source>
        <dbReference type="ARBA" id="ARBA00022741"/>
    </source>
</evidence>
<dbReference type="InterPro" id="IPR008266">
    <property type="entry name" value="Tyr_kinase_AS"/>
</dbReference>
<dbReference type="EMBL" id="MG779372">
    <property type="protein sequence ID" value="AUV58759.1"/>
    <property type="molecule type" value="Genomic_DNA"/>
</dbReference>
<keyword evidence="1 3" id="KW-0547">Nucleotide-binding</keyword>
<dbReference type="Pfam" id="PF00069">
    <property type="entry name" value="Pkinase"/>
    <property type="match status" value="1"/>
</dbReference>
<dbReference type="GO" id="GO:0005524">
    <property type="term" value="F:ATP binding"/>
    <property type="evidence" value="ECO:0007669"/>
    <property type="project" value="UniProtKB-UniRule"/>
</dbReference>
<proteinExistence type="predicted"/>
<evidence type="ECO:0000256" key="2">
    <source>
        <dbReference type="ARBA" id="ARBA00022840"/>
    </source>
</evidence>